<keyword evidence="1" id="KW-0472">Membrane</keyword>
<evidence type="ECO:0000313" key="2">
    <source>
        <dbReference type="EMBL" id="MBA4655093.1"/>
    </source>
</evidence>
<reference evidence="2" key="1">
    <citation type="journal article" date="2013" name="J. Plant Res.">
        <title>Effect of fungi and light on seed germination of three Opuntia species from semiarid lands of central Mexico.</title>
        <authorList>
            <person name="Delgado-Sanchez P."/>
            <person name="Jimenez-Bremont J.F."/>
            <person name="Guerrero-Gonzalez Mde L."/>
            <person name="Flores J."/>
        </authorList>
    </citation>
    <scope>NUCLEOTIDE SEQUENCE</scope>
    <source>
        <tissue evidence="2">Cladode</tissue>
    </source>
</reference>
<protein>
    <submittedName>
        <fullName evidence="2">Uncharacterized protein</fullName>
    </submittedName>
</protein>
<dbReference type="EMBL" id="GISG01186449">
    <property type="protein sequence ID" value="MBA4655093.1"/>
    <property type="molecule type" value="Transcribed_RNA"/>
</dbReference>
<name>A0A7C9A184_OPUST</name>
<reference evidence="2" key="2">
    <citation type="submission" date="2020-07" db="EMBL/GenBank/DDBJ databases">
        <authorList>
            <person name="Vera ALvarez R."/>
            <person name="Arias-Moreno D.M."/>
            <person name="Jimenez-Jacinto V."/>
            <person name="Jimenez-Bremont J.F."/>
            <person name="Swaminathan K."/>
            <person name="Moose S.P."/>
            <person name="Guerrero-Gonzalez M.L."/>
            <person name="Marino-Ramirez L."/>
            <person name="Landsman D."/>
            <person name="Rodriguez-Kessler M."/>
            <person name="Delgado-Sanchez P."/>
        </authorList>
    </citation>
    <scope>NUCLEOTIDE SEQUENCE</scope>
    <source>
        <tissue evidence="2">Cladode</tissue>
    </source>
</reference>
<keyword evidence="1" id="KW-0812">Transmembrane</keyword>
<accession>A0A7C9A184</accession>
<keyword evidence="1" id="KW-1133">Transmembrane helix</keyword>
<proteinExistence type="predicted"/>
<feature type="transmembrane region" description="Helical" evidence="1">
    <location>
        <begin position="90"/>
        <end position="109"/>
    </location>
</feature>
<dbReference type="AlphaFoldDB" id="A0A7C9A184"/>
<sequence length="110" mass="12429">MQGSSSSRNNSRFEREVIIRPRCNVEGIRKVLQSTTNPGRVYFKCANSDKFLGWADEVKQNMEGKILTDIAEVKKEVTELKMIVKMIEKGQSVVIMLLIAVIVVLTVMLV</sequence>
<organism evidence="2">
    <name type="scientific">Opuntia streptacantha</name>
    <name type="common">Prickly pear cactus</name>
    <name type="synonym">Opuntia cardona</name>
    <dbReference type="NCBI Taxonomy" id="393608"/>
    <lineage>
        <taxon>Eukaryota</taxon>
        <taxon>Viridiplantae</taxon>
        <taxon>Streptophyta</taxon>
        <taxon>Embryophyta</taxon>
        <taxon>Tracheophyta</taxon>
        <taxon>Spermatophyta</taxon>
        <taxon>Magnoliopsida</taxon>
        <taxon>eudicotyledons</taxon>
        <taxon>Gunneridae</taxon>
        <taxon>Pentapetalae</taxon>
        <taxon>Caryophyllales</taxon>
        <taxon>Cactineae</taxon>
        <taxon>Cactaceae</taxon>
        <taxon>Opuntioideae</taxon>
        <taxon>Opuntia</taxon>
    </lineage>
</organism>
<evidence type="ECO:0000256" key="1">
    <source>
        <dbReference type="SAM" id="Phobius"/>
    </source>
</evidence>